<organism evidence="1 2">
    <name type="scientific">Bradyrhizobium pachyrhizi</name>
    <dbReference type="NCBI Taxonomy" id="280333"/>
    <lineage>
        <taxon>Bacteria</taxon>
        <taxon>Pseudomonadati</taxon>
        <taxon>Pseudomonadota</taxon>
        <taxon>Alphaproteobacteria</taxon>
        <taxon>Hyphomicrobiales</taxon>
        <taxon>Nitrobacteraceae</taxon>
        <taxon>Bradyrhizobium</taxon>
    </lineage>
</organism>
<name>A0A844SLQ1_9BRAD</name>
<comment type="caution">
    <text evidence="1">The sequence shown here is derived from an EMBL/GenBank/DDBJ whole genome shotgun (WGS) entry which is preliminary data.</text>
</comment>
<keyword evidence="2" id="KW-1185">Reference proteome</keyword>
<dbReference type="EMBL" id="WQNF01000009">
    <property type="protein sequence ID" value="MVT66656.1"/>
    <property type="molecule type" value="Genomic_DNA"/>
</dbReference>
<accession>A0A844SLQ1</accession>
<evidence type="ECO:0000313" key="1">
    <source>
        <dbReference type="EMBL" id="MVT66656.1"/>
    </source>
</evidence>
<dbReference type="RefSeq" id="WP_157344558.1">
    <property type="nucleotide sequence ID" value="NZ_CP176492.1"/>
</dbReference>
<dbReference type="Proteomes" id="UP000436468">
    <property type="component" value="Unassembled WGS sequence"/>
</dbReference>
<evidence type="ECO:0000313" key="2">
    <source>
        <dbReference type="Proteomes" id="UP000436468"/>
    </source>
</evidence>
<reference evidence="1 2" key="1">
    <citation type="submission" date="2019-12" db="EMBL/GenBank/DDBJ databases">
        <title>Draft genome sequences Bradyrhizobium cajani AMBPC1010, Bradyrhizobium pachyrhizi AMBPC1040 and Bradyrhizobium yuanmingense ALSPC3051, three plant growth promoting strains isolated from nodules of Cajanus cajan L. in Dominican Republic.</title>
        <authorList>
            <person name="Flores-Felix J.D."/>
            <person name="Araujo J."/>
            <person name="Diaz-Alcantara C."/>
            <person name="Gonzalez-Andres F."/>
            <person name="Velazquez E."/>
        </authorList>
    </citation>
    <scope>NUCLEOTIDE SEQUENCE [LARGE SCALE GENOMIC DNA]</scope>
    <source>
        <strain evidence="1 2">1040</strain>
    </source>
</reference>
<protein>
    <submittedName>
        <fullName evidence="1">Uncharacterized protein</fullName>
    </submittedName>
</protein>
<dbReference type="AlphaFoldDB" id="A0A844SLQ1"/>
<sequence>MRHFDAIAALRGDGLRPELRALLDRVAIEPRCELFVRSDGMLQSGPDTAPAAECNNVVPLRTRAA</sequence>
<proteinExistence type="predicted"/>
<gene>
    <name evidence="1" type="ORF">GPL21_16280</name>
</gene>